<accession>A0A2Z4PSB1</accession>
<dbReference type="Pfam" id="PF00294">
    <property type="entry name" value="PfkB"/>
    <property type="match status" value="1"/>
</dbReference>
<dbReference type="Pfam" id="PF09863">
    <property type="entry name" value="DUF2090"/>
    <property type="match status" value="1"/>
</dbReference>
<keyword evidence="3" id="KW-0547">Nucleotide-binding</keyword>
<evidence type="ECO:0000256" key="3">
    <source>
        <dbReference type="ARBA" id="ARBA00022741"/>
    </source>
</evidence>
<evidence type="ECO:0000313" key="9">
    <source>
        <dbReference type="Proteomes" id="UP000249898"/>
    </source>
</evidence>
<protein>
    <submittedName>
        <fullName evidence="8">5-dehydro-2-deoxygluconokinase</fullName>
    </submittedName>
</protein>
<dbReference type="SUPFAM" id="SSF53613">
    <property type="entry name" value="Ribokinase-like"/>
    <property type="match status" value="1"/>
</dbReference>
<dbReference type="OrthoDB" id="9792663at2"/>
<dbReference type="InterPro" id="IPR011611">
    <property type="entry name" value="PfkB_dom"/>
</dbReference>
<feature type="domain" description="Carbohydrate kinase PfkB" evidence="6">
    <location>
        <begin position="7"/>
        <end position="322"/>
    </location>
</feature>
<feature type="domain" description="DUF2090" evidence="7">
    <location>
        <begin position="325"/>
        <end position="641"/>
    </location>
</feature>
<evidence type="ECO:0000256" key="1">
    <source>
        <dbReference type="ARBA" id="ARBA00010688"/>
    </source>
</evidence>
<dbReference type="InterPro" id="IPR023314">
    <property type="entry name" value="Myo_inos_IolC-like_sf"/>
</dbReference>
<dbReference type="Gene3D" id="2.20.150.10">
    <property type="entry name" value="putative 5-dehydro-2- deoxygluconokinase"/>
    <property type="match status" value="1"/>
</dbReference>
<keyword evidence="2" id="KW-0808">Transferase</keyword>
<evidence type="ECO:0000256" key="2">
    <source>
        <dbReference type="ARBA" id="ARBA00022679"/>
    </source>
</evidence>
<dbReference type="Gene3D" id="3.40.1190.20">
    <property type="match status" value="1"/>
</dbReference>
<dbReference type="NCBIfam" id="TIGR04382">
    <property type="entry name" value="myo_inos_iolC_N"/>
    <property type="match status" value="1"/>
</dbReference>
<dbReference type="GO" id="GO:0005524">
    <property type="term" value="F:ATP binding"/>
    <property type="evidence" value="ECO:0007669"/>
    <property type="project" value="UniProtKB-KW"/>
</dbReference>
<dbReference type="Gene3D" id="3.20.20.70">
    <property type="entry name" value="Aldolase class I"/>
    <property type="match status" value="1"/>
</dbReference>
<dbReference type="AlphaFoldDB" id="A0A2Z4PSB1"/>
<proteinExistence type="inferred from homology"/>
<keyword evidence="5" id="KW-0067">ATP-binding</keyword>
<dbReference type="RefSeq" id="WP_112137849.1">
    <property type="nucleotide sequence ID" value="NZ_CP016181.1"/>
</dbReference>
<evidence type="ECO:0000259" key="7">
    <source>
        <dbReference type="Pfam" id="PF09863"/>
    </source>
</evidence>
<dbReference type="PROSITE" id="PS00584">
    <property type="entry name" value="PFKB_KINASES_2"/>
    <property type="match status" value="1"/>
</dbReference>
<sequence>MNNKKLDVICLGRAAVDLYSEQIGAPLEDVSSFKKYLGGSSCNIAFGTSRMGLKSAMLTRVGDEHMGRFVRKELARAGVDVSHVVTDEARLTGLVLLGIKDKDTFPLIFYRENCADMAISEDDFDEAYIASAKALLITGTHFSTKGTDQAARTAIQYAKANNTKVVVDIDYRPVLWGLTGRGEGENRFVSNDSVTQHLLSIMPLCDLVVGTEEEFHIAGGSEDTIECLKRIRHVSSAELVVKRGALGCSVFKGAIPVTLDEGITRYGVTVDVLNVLGAGDAFLSGYLRGWIQGETTENACDYANACGAIVVSRHGCSPAMPSREELDYYLIHRDDIPRPDLDPVLNYLHRVTTQRTVRHEQGKEWQDMCILAFDHRRQFVDMCREAGVPLSQISKAKKLILEAAYQGASSLEGKVGGTGILADGTFAQDVLNDITGKDHWIARPVELPSSRPLRFELGNNVGQTIATWPVNHIVKCLVFYHPDDAIALRNEQEQKVMDLYRACCTTGHELLVEIIPPADSDVQDDTLSRSIERFYNLGVFPDWWKLPSPSKAAWKNIGDLIKARSPYCRGVVLLGLDAPVEELKAGFNAAAGQDICKGFAIGRTIFSEPTKAWLRKEIDDTEFTSRVKKNYLEMSELWQQRNGKNLGEQSAKRMEA</sequence>
<dbReference type="InterPro" id="IPR030830">
    <property type="entry name" value="Myo_inos_IolC"/>
</dbReference>
<evidence type="ECO:0000256" key="4">
    <source>
        <dbReference type="ARBA" id="ARBA00022777"/>
    </source>
</evidence>
<dbReference type="GO" id="GO:0016301">
    <property type="term" value="F:kinase activity"/>
    <property type="evidence" value="ECO:0007669"/>
    <property type="project" value="UniProtKB-KW"/>
</dbReference>
<dbReference type="InterPro" id="IPR018659">
    <property type="entry name" value="DUF2090"/>
</dbReference>
<dbReference type="EMBL" id="CP016181">
    <property type="protein sequence ID" value="AWY00315.1"/>
    <property type="molecule type" value="Genomic_DNA"/>
</dbReference>
<dbReference type="InterPro" id="IPR002173">
    <property type="entry name" value="Carboh/pur_kinase_PfkB_CS"/>
</dbReference>
<keyword evidence="4 8" id="KW-0418">Kinase</keyword>
<dbReference type="PANTHER" id="PTHR43085:SF49">
    <property type="entry name" value="5-DEHYDRO-2-DEOXYGLUCONOKINASE"/>
    <property type="match status" value="1"/>
</dbReference>
<organism evidence="8 9">
    <name type="scientific">Marinomonas primoryensis</name>
    <dbReference type="NCBI Taxonomy" id="178399"/>
    <lineage>
        <taxon>Bacteria</taxon>
        <taxon>Pseudomonadati</taxon>
        <taxon>Pseudomonadota</taxon>
        <taxon>Gammaproteobacteria</taxon>
        <taxon>Oceanospirillales</taxon>
        <taxon>Oceanospirillaceae</taxon>
        <taxon>Marinomonas</taxon>
    </lineage>
</organism>
<dbReference type="Proteomes" id="UP000249898">
    <property type="component" value="Chromosome"/>
</dbReference>
<dbReference type="PANTHER" id="PTHR43085">
    <property type="entry name" value="HEXOKINASE FAMILY MEMBER"/>
    <property type="match status" value="1"/>
</dbReference>
<comment type="similarity">
    <text evidence="1">Belongs to the carbohydrate kinase PfkB family.</text>
</comment>
<dbReference type="InterPro" id="IPR050306">
    <property type="entry name" value="PfkB_Carbo_kinase"/>
</dbReference>
<reference evidence="8 9" key="1">
    <citation type="submission" date="2016-06" db="EMBL/GenBank/DDBJ databases">
        <title>The sequenced genome of the ice-adhering bacterium Marinomonas primoryensis, from Antarctica.</title>
        <authorList>
            <person name="Graham L."/>
            <person name="Vance T.D.R."/>
            <person name="Davies P.L."/>
        </authorList>
    </citation>
    <scope>NUCLEOTIDE SEQUENCE [LARGE SCALE GENOMIC DNA]</scope>
    <source>
        <strain evidence="8 9">AceL</strain>
    </source>
</reference>
<gene>
    <name evidence="8" type="ORF">A8139_10110</name>
</gene>
<dbReference type="InterPro" id="IPR013785">
    <property type="entry name" value="Aldolase_TIM"/>
</dbReference>
<evidence type="ECO:0000259" key="6">
    <source>
        <dbReference type="Pfam" id="PF00294"/>
    </source>
</evidence>
<dbReference type="CDD" id="cd01166">
    <property type="entry name" value="KdgK"/>
    <property type="match status" value="1"/>
</dbReference>
<evidence type="ECO:0000313" key="8">
    <source>
        <dbReference type="EMBL" id="AWY00315.1"/>
    </source>
</evidence>
<dbReference type="InterPro" id="IPR029056">
    <property type="entry name" value="Ribokinase-like"/>
</dbReference>
<evidence type="ECO:0000256" key="5">
    <source>
        <dbReference type="ARBA" id="ARBA00022840"/>
    </source>
</evidence>
<name>A0A2Z4PSB1_9GAMM</name>